<gene>
    <name evidence="2" type="ORF">A7X95_07280</name>
    <name evidence="1" type="ORF">T478_1291</name>
</gene>
<dbReference type="Pfam" id="PF00702">
    <property type="entry name" value="Hydrolase"/>
    <property type="match status" value="1"/>
</dbReference>
<proteinExistence type="predicted"/>
<dbReference type="RefSeq" id="WP_048106153.1">
    <property type="nucleotide sequence ID" value="NZ_CP007026.1"/>
</dbReference>
<evidence type="ECO:0008006" key="5">
    <source>
        <dbReference type="Google" id="ProtNLM"/>
    </source>
</evidence>
<dbReference type="InterPro" id="IPR036412">
    <property type="entry name" value="HAD-like_sf"/>
</dbReference>
<keyword evidence="4" id="KW-1185">Reference proteome</keyword>
<reference evidence="2" key="2">
    <citation type="submission" date="2016-05" db="EMBL/GenBank/DDBJ databases">
        <authorList>
            <person name="Lavstsen T."/>
            <person name="Jespersen J.S."/>
        </authorList>
    </citation>
    <scope>NUCLEOTIDE SEQUENCE [LARGE SCALE GENOMIC DNA]</scope>
    <source>
        <strain evidence="2">U25</strain>
    </source>
</reference>
<name>A0A0A7V262_9ARCH</name>
<reference evidence="2 4" key="3">
    <citation type="submission" date="2018-04" db="EMBL/GenBank/DDBJ databases">
        <title>Transcriptomics of ammonia oxidizing archaea.</title>
        <authorList>
            <person name="Carini P."/>
        </authorList>
    </citation>
    <scope>NUCLEOTIDE SEQUENCE [LARGE SCALE GENOMIC DNA]</scope>
    <source>
        <strain evidence="2 4">U25</strain>
    </source>
</reference>
<dbReference type="PANTHER" id="PTHR43434">
    <property type="entry name" value="PHOSPHOGLYCOLATE PHOSPHATASE"/>
    <property type="match status" value="1"/>
</dbReference>
<dbReference type="InterPro" id="IPR050155">
    <property type="entry name" value="HAD-like_hydrolase_sf"/>
</dbReference>
<dbReference type="AlphaFoldDB" id="A0A0A7V262"/>
<dbReference type="InterPro" id="IPR023214">
    <property type="entry name" value="HAD_sf"/>
</dbReference>
<dbReference type="GO" id="GO:0008967">
    <property type="term" value="F:phosphoglycolate phosphatase activity"/>
    <property type="evidence" value="ECO:0007669"/>
    <property type="project" value="TreeGrafter"/>
</dbReference>
<dbReference type="EMBL" id="CP007026">
    <property type="protein sequence ID" value="AJA93109.1"/>
    <property type="molecule type" value="Genomic_DNA"/>
</dbReference>
<dbReference type="OrthoDB" id="8384at2157"/>
<dbReference type="STRING" id="1410606.T478_1291"/>
<evidence type="ECO:0000313" key="4">
    <source>
        <dbReference type="Proteomes" id="UP000241022"/>
    </source>
</evidence>
<sequence length="320" mass="36531">MTKEIFISNDISQKIQKFDSIIFDCDGVLVDIRNSYDHAINKTISAIMKELFNDEIGDVVTSKIHFGLKSVGGFNDEVAVVYAIVMTLAASKKSEIEFEKLIVDVISNANESGINSIDDYFKDRNIDLIEIKSKLDYENSRKVSYIHKIFNQLFYGPKLYEEISNEKSQFYDEPLIDLDDIVLDDNLMLKLKNRFGTKISTVTGRGKFAFSYSMKKFLDNFDMENSVFLEDRPLNLAKPNPESLIESISKINSKCSLYIGDSMEDLLMVQKCQEQGYDVSFCGIYGSSDEPKLKYELFQKNDAPFILESIQELPKALNLV</sequence>
<dbReference type="Proteomes" id="UP000030944">
    <property type="component" value="Chromosome"/>
</dbReference>
<evidence type="ECO:0000313" key="3">
    <source>
        <dbReference type="Proteomes" id="UP000030944"/>
    </source>
</evidence>
<dbReference type="PANTHER" id="PTHR43434:SF1">
    <property type="entry name" value="PHOSPHOGLYCOLATE PHOSPHATASE"/>
    <property type="match status" value="1"/>
</dbReference>
<protein>
    <recommendedName>
        <fullName evidence="5">Phosphatase</fullName>
    </recommendedName>
</protein>
<dbReference type="SUPFAM" id="SSF56784">
    <property type="entry name" value="HAD-like"/>
    <property type="match status" value="1"/>
</dbReference>
<dbReference type="EMBL" id="LXWN01000003">
    <property type="protein sequence ID" value="PTL87107.1"/>
    <property type="molecule type" value="Genomic_DNA"/>
</dbReference>
<dbReference type="HOGENOM" id="CLU_876084_0_0_2"/>
<dbReference type="Proteomes" id="UP000241022">
    <property type="component" value="Unassembled WGS sequence"/>
</dbReference>
<dbReference type="GO" id="GO:0006281">
    <property type="term" value="P:DNA repair"/>
    <property type="evidence" value="ECO:0007669"/>
    <property type="project" value="TreeGrafter"/>
</dbReference>
<evidence type="ECO:0000313" key="2">
    <source>
        <dbReference type="EMBL" id="PTL87107.1"/>
    </source>
</evidence>
<dbReference type="Gene3D" id="3.40.50.1000">
    <property type="entry name" value="HAD superfamily/HAD-like"/>
    <property type="match status" value="1"/>
</dbReference>
<organism evidence="1 3">
    <name type="scientific">Candidatus Nitrosopelagicus brevis</name>
    <dbReference type="NCBI Taxonomy" id="1410606"/>
    <lineage>
        <taxon>Archaea</taxon>
        <taxon>Nitrososphaerota</taxon>
    </lineage>
</organism>
<dbReference type="KEGG" id="nbv:T478_1291"/>
<dbReference type="GeneID" id="24817171"/>
<accession>A0A0A7V262</accession>
<evidence type="ECO:0000313" key="1">
    <source>
        <dbReference type="EMBL" id="AJA93109.1"/>
    </source>
</evidence>
<reference evidence="1 3" key="1">
    <citation type="journal article" date="2015" name="Proc. Natl. Acad. Sci. U.S.A.">
        <title>Genomic and proteomic characterization of "Candidatus Nitrosopelagicus brevis": An ammonia-oxidizing archaeon from the open ocean.</title>
        <authorList>
            <person name="Santoro A.E."/>
            <person name="Dupont C.L."/>
            <person name="Richter R.A."/>
            <person name="Craig M.T."/>
            <person name="Carini P."/>
            <person name="McIlvin M.R."/>
            <person name="Yang Y."/>
            <person name="Orsi W.D."/>
            <person name="Moran D.M."/>
            <person name="Saito M.A."/>
        </authorList>
    </citation>
    <scope>NUCLEOTIDE SEQUENCE [LARGE SCALE GENOMIC DNA]</scope>
    <source>
        <strain evidence="1">CN25</strain>
        <strain evidence="3">V2</strain>
    </source>
</reference>